<feature type="chain" id="PRO_5043438580" evidence="1">
    <location>
        <begin position="35"/>
        <end position="95"/>
    </location>
</feature>
<sequence length="95" mass="10502">MGLGMVAGRILLLRLSLRWWGKWIRLSLLFPTSSEPIDWIDWSLRSSSPPLWNNLCLATETMEFSSKRRALWLDNIGSEEGNGVGGIGGGGGLEN</sequence>
<reference evidence="2 3" key="1">
    <citation type="submission" date="2024-04" db="EMBL/GenBank/DDBJ databases">
        <authorList>
            <person name="Fracassetti M."/>
        </authorList>
    </citation>
    <scope>NUCLEOTIDE SEQUENCE [LARGE SCALE GENOMIC DNA]</scope>
</reference>
<organism evidence="2 3">
    <name type="scientific">Linum trigynum</name>
    <dbReference type="NCBI Taxonomy" id="586398"/>
    <lineage>
        <taxon>Eukaryota</taxon>
        <taxon>Viridiplantae</taxon>
        <taxon>Streptophyta</taxon>
        <taxon>Embryophyta</taxon>
        <taxon>Tracheophyta</taxon>
        <taxon>Spermatophyta</taxon>
        <taxon>Magnoliopsida</taxon>
        <taxon>eudicotyledons</taxon>
        <taxon>Gunneridae</taxon>
        <taxon>Pentapetalae</taxon>
        <taxon>rosids</taxon>
        <taxon>fabids</taxon>
        <taxon>Malpighiales</taxon>
        <taxon>Linaceae</taxon>
        <taxon>Linum</taxon>
    </lineage>
</organism>
<dbReference type="EMBL" id="OZ034820">
    <property type="protein sequence ID" value="CAL1402322.1"/>
    <property type="molecule type" value="Genomic_DNA"/>
</dbReference>
<dbReference type="Proteomes" id="UP001497516">
    <property type="component" value="Chromosome 7"/>
</dbReference>
<feature type="signal peptide" evidence="1">
    <location>
        <begin position="1"/>
        <end position="34"/>
    </location>
</feature>
<dbReference type="AlphaFoldDB" id="A0AAV2FWF1"/>
<accession>A0AAV2FWF1</accession>
<gene>
    <name evidence="2" type="ORF">LTRI10_LOCUS42330</name>
</gene>
<keyword evidence="3" id="KW-1185">Reference proteome</keyword>
<evidence type="ECO:0000313" key="3">
    <source>
        <dbReference type="Proteomes" id="UP001497516"/>
    </source>
</evidence>
<protein>
    <submittedName>
        <fullName evidence="2">Uncharacterized protein</fullName>
    </submittedName>
</protein>
<proteinExistence type="predicted"/>
<evidence type="ECO:0000256" key="1">
    <source>
        <dbReference type="SAM" id="SignalP"/>
    </source>
</evidence>
<evidence type="ECO:0000313" key="2">
    <source>
        <dbReference type="EMBL" id="CAL1402322.1"/>
    </source>
</evidence>
<keyword evidence="1" id="KW-0732">Signal</keyword>
<name>A0AAV2FWF1_9ROSI</name>